<accession>A0A166HSE4</accession>
<proteinExistence type="predicted"/>
<dbReference type="EMBL" id="KV417566">
    <property type="protein sequence ID" value="KZP19181.1"/>
    <property type="molecule type" value="Genomic_DNA"/>
</dbReference>
<dbReference type="STRING" id="436010.A0A166HSE4"/>
<dbReference type="AlphaFoldDB" id="A0A166HSE4"/>
<dbReference type="SUPFAM" id="SSF52540">
    <property type="entry name" value="P-loop containing nucleoside triphosphate hydrolases"/>
    <property type="match status" value="1"/>
</dbReference>
<protein>
    <submittedName>
        <fullName evidence="1">Uncharacterized protein</fullName>
    </submittedName>
</protein>
<dbReference type="OrthoDB" id="2187at2759"/>
<name>A0A166HSE4_9AGAM</name>
<dbReference type="Proteomes" id="UP000076532">
    <property type="component" value="Unassembled WGS sequence"/>
</dbReference>
<reference evidence="1 2" key="1">
    <citation type="journal article" date="2016" name="Mol. Biol. Evol.">
        <title>Comparative Genomics of Early-Diverging Mushroom-Forming Fungi Provides Insights into the Origins of Lignocellulose Decay Capabilities.</title>
        <authorList>
            <person name="Nagy L.G."/>
            <person name="Riley R."/>
            <person name="Tritt A."/>
            <person name="Adam C."/>
            <person name="Daum C."/>
            <person name="Floudas D."/>
            <person name="Sun H."/>
            <person name="Yadav J.S."/>
            <person name="Pangilinan J."/>
            <person name="Larsson K.H."/>
            <person name="Matsuura K."/>
            <person name="Barry K."/>
            <person name="Labutti K."/>
            <person name="Kuo R."/>
            <person name="Ohm R.A."/>
            <person name="Bhattacharya S.S."/>
            <person name="Shirouzu T."/>
            <person name="Yoshinaga Y."/>
            <person name="Martin F.M."/>
            <person name="Grigoriev I.V."/>
            <person name="Hibbett D.S."/>
        </authorList>
    </citation>
    <scope>NUCLEOTIDE SEQUENCE [LARGE SCALE GENOMIC DNA]</scope>
    <source>
        <strain evidence="1 2">CBS 109695</strain>
    </source>
</reference>
<gene>
    <name evidence="1" type="ORF">FIBSPDRAFT_955716</name>
</gene>
<sequence length="179" mass="20166">MPFTVSAPLITGRAGEGKTSSAKAVAQRVQIDPRVYAYTPYIELARHTETPIPTPKRLFKHSRGNAACRSSSVIAFDKVDQLLGVESSEIMDPPNKDARRNILMRIEKAPIESPPHFTLLAMQTEGYSATDLYNFVTSAMHQAAMRSTTPKDVDVARGDTRYPRTKHMQYCKKRTSWWH</sequence>
<keyword evidence="2" id="KW-1185">Reference proteome</keyword>
<dbReference type="Gene3D" id="1.10.8.60">
    <property type="match status" value="1"/>
</dbReference>
<evidence type="ECO:0000313" key="2">
    <source>
        <dbReference type="Proteomes" id="UP000076532"/>
    </source>
</evidence>
<dbReference type="InterPro" id="IPR027417">
    <property type="entry name" value="P-loop_NTPase"/>
</dbReference>
<organism evidence="1 2">
    <name type="scientific">Athelia psychrophila</name>
    <dbReference type="NCBI Taxonomy" id="1759441"/>
    <lineage>
        <taxon>Eukaryota</taxon>
        <taxon>Fungi</taxon>
        <taxon>Dikarya</taxon>
        <taxon>Basidiomycota</taxon>
        <taxon>Agaricomycotina</taxon>
        <taxon>Agaricomycetes</taxon>
        <taxon>Agaricomycetidae</taxon>
        <taxon>Atheliales</taxon>
        <taxon>Atheliaceae</taxon>
        <taxon>Athelia</taxon>
    </lineage>
</organism>
<evidence type="ECO:0000313" key="1">
    <source>
        <dbReference type="EMBL" id="KZP19181.1"/>
    </source>
</evidence>